<organism evidence="1 2">
    <name type="scientific">Mucuna pruriens</name>
    <name type="common">Velvet bean</name>
    <name type="synonym">Dolichos pruriens</name>
    <dbReference type="NCBI Taxonomy" id="157652"/>
    <lineage>
        <taxon>Eukaryota</taxon>
        <taxon>Viridiplantae</taxon>
        <taxon>Streptophyta</taxon>
        <taxon>Embryophyta</taxon>
        <taxon>Tracheophyta</taxon>
        <taxon>Spermatophyta</taxon>
        <taxon>Magnoliopsida</taxon>
        <taxon>eudicotyledons</taxon>
        <taxon>Gunneridae</taxon>
        <taxon>Pentapetalae</taxon>
        <taxon>rosids</taxon>
        <taxon>fabids</taxon>
        <taxon>Fabales</taxon>
        <taxon>Fabaceae</taxon>
        <taxon>Papilionoideae</taxon>
        <taxon>50 kb inversion clade</taxon>
        <taxon>NPAAA clade</taxon>
        <taxon>indigoferoid/millettioid clade</taxon>
        <taxon>Phaseoleae</taxon>
        <taxon>Mucuna</taxon>
    </lineage>
</organism>
<feature type="non-terminal residue" evidence="1">
    <location>
        <position position="64"/>
    </location>
</feature>
<evidence type="ECO:0000313" key="2">
    <source>
        <dbReference type="Proteomes" id="UP000257109"/>
    </source>
</evidence>
<accession>A0A371F2K0</accession>
<keyword evidence="2" id="KW-1185">Reference proteome</keyword>
<proteinExistence type="predicted"/>
<comment type="caution">
    <text evidence="1">The sequence shown here is derived from an EMBL/GenBank/DDBJ whole genome shotgun (WGS) entry which is preliminary data.</text>
</comment>
<dbReference type="EMBL" id="QJKJ01010883">
    <property type="protein sequence ID" value="RDX72518.1"/>
    <property type="molecule type" value="Genomic_DNA"/>
</dbReference>
<dbReference type="Proteomes" id="UP000257109">
    <property type="component" value="Unassembled WGS sequence"/>
</dbReference>
<gene>
    <name evidence="1" type="ORF">CR513_47994</name>
</gene>
<reference evidence="1" key="1">
    <citation type="submission" date="2018-05" db="EMBL/GenBank/DDBJ databases">
        <title>Draft genome of Mucuna pruriens seed.</title>
        <authorList>
            <person name="Nnadi N.E."/>
            <person name="Vos R."/>
            <person name="Hasami M.H."/>
            <person name="Devisetty U.K."/>
            <person name="Aguiy J.C."/>
        </authorList>
    </citation>
    <scope>NUCLEOTIDE SEQUENCE [LARGE SCALE GENOMIC DNA]</scope>
    <source>
        <strain evidence="1">JCA_2017</strain>
    </source>
</reference>
<evidence type="ECO:0000313" key="1">
    <source>
        <dbReference type="EMBL" id="RDX72518.1"/>
    </source>
</evidence>
<feature type="non-terminal residue" evidence="1">
    <location>
        <position position="1"/>
    </location>
</feature>
<name>A0A371F2K0_MUCPR</name>
<dbReference type="AlphaFoldDB" id="A0A371F2K0"/>
<dbReference type="OrthoDB" id="6774450at2759"/>
<protein>
    <submittedName>
        <fullName evidence="1">Uncharacterized protein</fullName>
    </submittedName>
</protein>
<sequence length="64" mass="7430">MSSSVNDEGLSKAQFVKKLYERARSHMERKENNMGFLALRKSKLLLRGDGPFKILRKINDNAYK</sequence>